<keyword evidence="2" id="KW-1185">Reference proteome</keyword>
<reference evidence="2" key="1">
    <citation type="submission" date="2016-10" db="EMBL/GenBank/DDBJ databases">
        <authorList>
            <person name="Varghese N."/>
            <person name="Submissions S."/>
        </authorList>
    </citation>
    <scope>NUCLEOTIDE SEQUENCE [LARGE SCALE GENOMIC DNA]</scope>
    <source>
        <strain evidence="2">JCM 21621</strain>
    </source>
</reference>
<dbReference type="RefSeq" id="WP_084312313.1">
    <property type="nucleotide sequence ID" value="NZ_FNIJ01000014.1"/>
</dbReference>
<evidence type="ECO:0000313" key="1">
    <source>
        <dbReference type="EMBL" id="SDO69055.1"/>
    </source>
</evidence>
<dbReference type="Proteomes" id="UP000242957">
    <property type="component" value="Unassembled WGS sequence"/>
</dbReference>
<dbReference type="EMBL" id="FNIJ01000014">
    <property type="protein sequence ID" value="SDO69055.1"/>
    <property type="molecule type" value="Genomic_DNA"/>
</dbReference>
<dbReference type="AlphaFoldDB" id="A0A1H0LLS6"/>
<gene>
    <name evidence="1" type="ORF">SAMN05216193_114112</name>
</gene>
<name>A0A1H0LLS6_9PSED</name>
<evidence type="ECO:0000313" key="2">
    <source>
        <dbReference type="Proteomes" id="UP000242957"/>
    </source>
</evidence>
<accession>A0A1H0LLS6</accession>
<protein>
    <submittedName>
        <fullName evidence="1">Uncharacterized protein</fullName>
    </submittedName>
</protein>
<sequence>MNISYQLFKDVIEEEFSDVECHCYLNPDQTATLLLRLNDFKRSNHVIPSIDFRSASYRELSLLIIDIRKQLDELEACGNIRLQA</sequence>
<dbReference type="OrthoDB" id="9930522at2"/>
<organism evidence="1 2">
    <name type="scientific">Pseudomonas jinjuensis</name>
    <dbReference type="NCBI Taxonomy" id="198616"/>
    <lineage>
        <taxon>Bacteria</taxon>
        <taxon>Pseudomonadati</taxon>
        <taxon>Pseudomonadota</taxon>
        <taxon>Gammaproteobacteria</taxon>
        <taxon>Pseudomonadales</taxon>
        <taxon>Pseudomonadaceae</taxon>
        <taxon>Pseudomonas</taxon>
    </lineage>
</organism>
<proteinExistence type="predicted"/>